<evidence type="ECO:0000259" key="3">
    <source>
        <dbReference type="Pfam" id="PF13023"/>
    </source>
</evidence>
<name>A0ABS0CG24_9NOCA</name>
<keyword evidence="2" id="KW-0378">Hydrolase</keyword>
<feature type="domain" description="HD" evidence="3">
    <location>
        <begin position="22"/>
        <end position="163"/>
    </location>
</feature>
<reference evidence="4 5" key="1">
    <citation type="submission" date="2020-10" db="EMBL/GenBank/DDBJ databases">
        <title>Identification of Nocardia species via Next-generation sequencing and recognition of intraspecies genetic diversity.</title>
        <authorList>
            <person name="Li P."/>
            <person name="Li P."/>
            <person name="Lu B."/>
        </authorList>
    </citation>
    <scope>NUCLEOTIDE SEQUENCE [LARGE SCALE GENOMIC DNA]</scope>
    <source>
        <strain evidence="4 5">N-11</strain>
    </source>
</reference>
<dbReference type="RefSeq" id="WP_195036138.1">
    <property type="nucleotide sequence ID" value="NZ_JADLRE010000033.1"/>
</dbReference>
<protein>
    <submittedName>
        <fullName evidence="4">HD domain-containing protein</fullName>
    </submittedName>
</protein>
<dbReference type="SUPFAM" id="SSF109604">
    <property type="entry name" value="HD-domain/PDEase-like"/>
    <property type="match status" value="1"/>
</dbReference>
<sequence>MDEHPLGPDAAAEIAAFAYEMGVLKRESRKGWIDAQISDPESVADHTCRTAQLAALIAALEGGDAAKAAHMAIWHDSQETRTRDLNKTSKPFLPGVDHNAVTAAQVARMPDTVRNLLQSTVSEFESQATLEAVCARDADRLECLFQALEYQATGNTLMREWIDDSRAKLKTTSAIRIADAALSTSPLKWRQ</sequence>
<evidence type="ECO:0000256" key="2">
    <source>
        <dbReference type="ARBA" id="ARBA00022801"/>
    </source>
</evidence>
<dbReference type="InterPro" id="IPR006674">
    <property type="entry name" value="HD_domain"/>
</dbReference>
<evidence type="ECO:0000313" key="5">
    <source>
        <dbReference type="Proteomes" id="UP000807309"/>
    </source>
</evidence>
<dbReference type="Pfam" id="PF13023">
    <property type="entry name" value="HD_3"/>
    <property type="match status" value="1"/>
</dbReference>
<keyword evidence="1" id="KW-0479">Metal-binding</keyword>
<organism evidence="4 5">
    <name type="scientific">Nocardia abscessus</name>
    <dbReference type="NCBI Taxonomy" id="120957"/>
    <lineage>
        <taxon>Bacteria</taxon>
        <taxon>Bacillati</taxon>
        <taxon>Actinomycetota</taxon>
        <taxon>Actinomycetes</taxon>
        <taxon>Mycobacteriales</taxon>
        <taxon>Nocardiaceae</taxon>
        <taxon>Nocardia</taxon>
    </lineage>
</organism>
<keyword evidence="5" id="KW-1185">Reference proteome</keyword>
<dbReference type="InterPro" id="IPR039356">
    <property type="entry name" value="YfbR/HDDC2"/>
</dbReference>
<dbReference type="EMBL" id="JADLRE010000033">
    <property type="protein sequence ID" value="MBF6229290.1"/>
    <property type="molecule type" value="Genomic_DNA"/>
</dbReference>
<gene>
    <name evidence="4" type="ORF">IU470_29895</name>
</gene>
<dbReference type="PANTHER" id="PTHR11845:SF13">
    <property type="entry name" value="5'-DEOXYNUCLEOTIDASE HDDC2"/>
    <property type="match status" value="1"/>
</dbReference>
<evidence type="ECO:0000256" key="1">
    <source>
        <dbReference type="ARBA" id="ARBA00022723"/>
    </source>
</evidence>
<dbReference type="Gene3D" id="1.10.3210.10">
    <property type="entry name" value="Hypothetical protein af1432"/>
    <property type="match status" value="1"/>
</dbReference>
<accession>A0ABS0CG24</accession>
<dbReference type="PANTHER" id="PTHR11845">
    <property type="entry name" value="5'-DEOXYNUCLEOTIDASE HDDC2"/>
    <property type="match status" value="1"/>
</dbReference>
<proteinExistence type="predicted"/>
<evidence type="ECO:0000313" key="4">
    <source>
        <dbReference type="EMBL" id="MBF6229290.1"/>
    </source>
</evidence>
<dbReference type="Proteomes" id="UP000807309">
    <property type="component" value="Unassembled WGS sequence"/>
</dbReference>
<comment type="caution">
    <text evidence="4">The sequence shown here is derived from an EMBL/GenBank/DDBJ whole genome shotgun (WGS) entry which is preliminary data.</text>
</comment>